<dbReference type="CDD" id="cd06223">
    <property type="entry name" value="PRTases_typeI"/>
    <property type="match status" value="1"/>
</dbReference>
<dbReference type="Gene3D" id="3.40.50.2020">
    <property type="match status" value="1"/>
</dbReference>
<keyword evidence="8" id="KW-0808">Transferase</keyword>
<dbReference type="GO" id="GO:0002055">
    <property type="term" value="F:adenine binding"/>
    <property type="evidence" value="ECO:0007669"/>
    <property type="project" value="TreeGrafter"/>
</dbReference>
<dbReference type="EMBL" id="CP051141">
    <property type="protein sequence ID" value="QIW99485.1"/>
    <property type="molecule type" value="Genomic_DNA"/>
</dbReference>
<feature type="domain" description="Phosphoribosyltransferase" evidence="11">
    <location>
        <begin position="102"/>
        <end position="202"/>
    </location>
</feature>
<keyword evidence="9" id="KW-0660">Purine salvage</keyword>
<feature type="region of interest" description="Disordered" evidence="10">
    <location>
        <begin position="1"/>
        <end position="49"/>
    </location>
</feature>
<accession>A0A6H0XXS2</accession>
<dbReference type="PANTHER" id="PTHR32315:SF3">
    <property type="entry name" value="ADENINE PHOSPHORIBOSYLTRANSFERASE"/>
    <property type="match status" value="1"/>
</dbReference>
<sequence length="218" mass="23045">MSLVPQGSASTNTPRESTSSHPPSSAPDPTVSSQHATQAGQSTASTASPSELADLKVKLKAGLRQYPDFPSPGILFEDIMPLFANPDLHSALIRAHELQFADAFAGQKIDVVVGLESRGFLVGPTLAHKLNAGFVPEYGEDHFQMQADSIKTGQRVVILDDIIATGGTAAAAGSLVRQLGGELLGFVFMLELDFLKGRDKLDAPVFTLLSGQEEKSST</sequence>
<name>A0A6H0XXS2_9PEZI</name>
<gene>
    <name evidence="12" type="ORF">AMS68_005003</name>
</gene>
<dbReference type="InterPro" id="IPR050054">
    <property type="entry name" value="UPRTase/APRTase"/>
</dbReference>
<evidence type="ECO:0000256" key="3">
    <source>
        <dbReference type="ARBA" id="ARBA00004659"/>
    </source>
</evidence>
<evidence type="ECO:0000259" key="11">
    <source>
        <dbReference type="Pfam" id="PF00156"/>
    </source>
</evidence>
<keyword evidence="7" id="KW-0328">Glycosyltransferase</keyword>
<reference evidence="12 13" key="1">
    <citation type="journal article" date="2016" name="Sci. Rep.">
        <title>Peltaster fructicola genome reveals evolution from an invasive phytopathogen to an ectophytic parasite.</title>
        <authorList>
            <person name="Xu C."/>
            <person name="Chen H."/>
            <person name="Gleason M.L."/>
            <person name="Xu J.R."/>
            <person name="Liu H."/>
            <person name="Zhang R."/>
            <person name="Sun G."/>
        </authorList>
    </citation>
    <scope>NUCLEOTIDE SEQUENCE [LARGE SCALE GENOMIC DNA]</scope>
    <source>
        <strain evidence="12 13">LNHT1506</strain>
    </source>
</reference>
<keyword evidence="13" id="KW-1185">Reference proteome</keyword>
<protein>
    <recommendedName>
        <fullName evidence="5">adenine phosphoribosyltransferase</fullName>
        <ecNumber evidence="5">2.4.2.7</ecNumber>
    </recommendedName>
</protein>
<evidence type="ECO:0000313" key="12">
    <source>
        <dbReference type="EMBL" id="QIW99485.1"/>
    </source>
</evidence>
<dbReference type="GO" id="GO:0005737">
    <property type="term" value="C:cytoplasm"/>
    <property type="evidence" value="ECO:0007669"/>
    <property type="project" value="UniProtKB-SubCell"/>
</dbReference>
<feature type="compositionally biased region" description="Polar residues" evidence="10">
    <location>
        <begin position="1"/>
        <end position="23"/>
    </location>
</feature>
<evidence type="ECO:0000256" key="4">
    <source>
        <dbReference type="ARBA" id="ARBA00008391"/>
    </source>
</evidence>
<evidence type="ECO:0000256" key="8">
    <source>
        <dbReference type="ARBA" id="ARBA00022679"/>
    </source>
</evidence>
<dbReference type="PANTHER" id="PTHR32315">
    <property type="entry name" value="ADENINE PHOSPHORIBOSYLTRANSFERASE"/>
    <property type="match status" value="1"/>
</dbReference>
<feature type="compositionally biased region" description="Low complexity" evidence="10">
    <location>
        <begin position="32"/>
        <end position="49"/>
    </location>
</feature>
<dbReference type="InterPro" id="IPR029057">
    <property type="entry name" value="PRTase-like"/>
</dbReference>
<comment type="similarity">
    <text evidence="4">Belongs to the purine/pyrimidine phosphoribosyltransferase family.</text>
</comment>
<dbReference type="Proteomes" id="UP000503462">
    <property type="component" value="Chromosome 3"/>
</dbReference>
<dbReference type="EC" id="2.4.2.7" evidence="5"/>
<evidence type="ECO:0000256" key="5">
    <source>
        <dbReference type="ARBA" id="ARBA00011893"/>
    </source>
</evidence>
<dbReference type="OrthoDB" id="363185at2759"/>
<dbReference type="InterPro" id="IPR000836">
    <property type="entry name" value="PRTase_dom"/>
</dbReference>
<dbReference type="GO" id="GO:0044209">
    <property type="term" value="P:AMP salvage"/>
    <property type="evidence" value="ECO:0007669"/>
    <property type="project" value="TreeGrafter"/>
</dbReference>
<keyword evidence="6" id="KW-0963">Cytoplasm</keyword>
<dbReference type="Pfam" id="PF00156">
    <property type="entry name" value="Pribosyltran"/>
    <property type="match status" value="1"/>
</dbReference>
<dbReference type="GO" id="GO:0006168">
    <property type="term" value="P:adenine salvage"/>
    <property type="evidence" value="ECO:0007669"/>
    <property type="project" value="TreeGrafter"/>
</dbReference>
<evidence type="ECO:0000313" key="13">
    <source>
        <dbReference type="Proteomes" id="UP000503462"/>
    </source>
</evidence>
<dbReference type="GO" id="GO:0003999">
    <property type="term" value="F:adenine phosphoribosyltransferase activity"/>
    <property type="evidence" value="ECO:0007669"/>
    <property type="project" value="UniProtKB-EC"/>
</dbReference>
<comment type="catalytic activity">
    <reaction evidence="1">
        <text>AMP + diphosphate = 5-phospho-alpha-D-ribose 1-diphosphate + adenine</text>
        <dbReference type="Rhea" id="RHEA:16609"/>
        <dbReference type="ChEBI" id="CHEBI:16708"/>
        <dbReference type="ChEBI" id="CHEBI:33019"/>
        <dbReference type="ChEBI" id="CHEBI:58017"/>
        <dbReference type="ChEBI" id="CHEBI:456215"/>
        <dbReference type="EC" id="2.4.2.7"/>
    </reaction>
</comment>
<evidence type="ECO:0000256" key="10">
    <source>
        <dbReference type="SAM" id="MobiDB-lite"/>
    </source>
</evidence>
<evidence type="ECO:0000256" key="7">
    <source>
        <dbReference type="ARBA" id="ARBA00022676"/>
    </source>
</evidence>
<organism evidence="12 13">
    <name type="scientific">Peltaster fructicola</name>
    <dbReference type="NCBI Taxonomy" id="286661"/>
    <lineage>
        <taxon>Eukaryota</taxon>
        <taxon>Fungi</taxon>
        <taxon>Dikarya</taxon>
        <taxon>Ascomycota</taxon>
        <taxon>Pezizomycotina</taxon>
        <taxon>Dothideomycetes</taxon>
        <taxon>Dothideomycetes incertae sedis</taxon>
        <taxon>Peltaster</taxon>
    </lineage>
</organism>
<comment type="subcellular location">
    <subcellularLocation>
        <location evidence="2">Cytoplasm</location>
    </subcellularLocation>
</comment>
<dbReference type="AlphaFoldDB" id="A0A6H0XXS2"/>
<dbReference type="GO" id="GO:0006166">
    <property type="term" value="P:purine ribonucleoside salvage"/>
    <property type="evidence" value="ECO:0007669"/>
    <property type="project" value="UniProtKB-KW"/>
</dbReference>
<dbReference type="SUPFAM" id="SSF53271">
    <property type="entry name" value="PRTase-like"/>
    <property type="match status" value="1"/>
</dbReference>
<evidence type="ECO:0000256" key="2">
    <source>
        <dbReference type="ARBA" id="ARBA00004496"/>
    </source>
</evidence>
<dbReference type="GO" id="GO:0016208">
    <property type="term" value="F:AMP binding"/>
    <property type="evidence" value="ECO:0007669"/>
    <property type="project" value="TreeGrafter"/>
</dbReference>
<proteinExistence type="inferred from homology"/>
<evidence type="ECO:0000256" key="6">
    <source>
        <dbReference type="ARBA" id="ARBA00022490"/>
    </source>
</evidence>
<evidence type="ECO:0000256" key="1">
    <source>
        <dbReference type="ARBA" id="ARBA00000868"/>
    </source>
</evidence>
<comment type="pathway">
    <text evidence="3">Purine metabolism; AMP biosynthesis via salvage pathway; AMP from adenine: step 1/1.</text>
</comment>
<evidence type="ECO:0000256" key="9">
    <source>
        <dbReference type="ARBA" id="ARBA00022726"/>
    </source>
</evidence>